<dbReference type="Gene3D" id="3.60.20.10">
    <property type="entry name" value="Glutamine Phosphoribosylpyrophosphate, subunit 1, domain 1"/>
    <property type="match status" value="1"/>
</dbReference>
<keyword evidence="2" id="KW-1185">Reference proteome</keyword>
<evidence type="ECO:0000313" key="2">
    <source>
        <dbReference type="Proteomes" id="UP001163152"/>
    </source>
</evidence>
<reference evidence="1" key="1">
    <citation type="submission" date="2022-12" db="EMBL/GenBank/DDBJ databases">
        <title>Polyphasic identification of a Novel Hot-Spring Cyanobacterium Ocullathermofonsia sinensis gen nov. sp. nov. and Genomic Insights on its Adaptations to the Thermal Habitat.</title>
        <authorList>
            <person name="Daroch M."/>
            <person name="Tang J."/>
            <person name="Jiang Y."/>
        </authorList>
    </citation>
    <scope>NUCLEOTIDE SEQUENCE</scope>
    <source>
        <strain evidence="1">PKUAC-SCTA174</strain>
    </source>
</reference>
<dbReference type="Gene3D" id="1.10.1400.10">
    <property type="match status" value="1"/>
</dbReference>
<dbReference type="SUPFAM" id="SSF56235">
    <property type="entry name" value="N-terminal nucleophile aminohydrolases (Ntn hydrolases)"/>
    <property type="match status" value="1"/>
</dbReference>
<dbReference type="Proteomes" id="UP001163152">
    <property type="component" value="Chromosome"/>
</dbReference>
<dbReference type="EMBL" id="CP113797">
    <property type="protein sequence ID" value="WAL62826.1"/>
    <property type="molecule type" value="Genomic_DNA"/>
</dbReference>
<protein>
    <submittedName>
        <fullName evidence="1">Penicillin acylase family protein</fullName>
    </submittedName>
</protein>
<gene>
    <name evidence="1" type="ORF">OXH18_10910</name>
</gene>
<dbReference type="GO" id="GO:0016787">
    <property type="term" value="F:hydrolase activity"/>
    <property type="evidence" value="ECO:0007669"/>
    <property type="project" value="InterPro"/>
</dbReference>
<name>A0A9E8ZHG1_9CYAN</name>
<evidence type="ECO:0000313" key="1">
    <source>
        <dbReference type="EMBL" id="WAL62826.1"/>
    </source>
</evidence>
<dbReference type="InterPro" id="IPR043147">
    <property type="entry name" value="Penicillin_amidase_A-knob"/>
</dbReference>
<dbReference type="Pfam" id="PF01804">
    <property type="entry name" value="Penicil_amidase"/>
    <property type="match status" value="1"/>
</dbReference>
<organism evidence="1 2">
    <name type="scientific">Thermocoleostomius sinensis A174</name>
    <dbReference type="NCBI Taxonomy" id="2016057"/>
    <lineage>
        <taxon>Bacteria</taxon>
        <taxon>Bacillati</taxon>
        <taxon>Cyanobacteriota</taxon>
        <taxon>Cyanophyceae</taxon>
        <taxon>Oculatellales</taxon>
        <taxon>Oculatellaceae</taxon>
        <taxon>Thermocoleostomius</taxon>
    </lineage>
</organism>
<dbReference type="KEGG" id="tsin:OXH18_10910"/>
<dbReference type="InterPro" id="IPR002692">
    <property type="entry name" value="S45"/>
</dbReference>
<dbReference type="InterPro" id="IPR029055">
    <property type="entry name" value="Ntn_hydrolases_N"/>
</dbReference>
<proteinExistence type="predicted"/>
<accession>A0A9E8ZHG1</accession>
<sequence>MLFAAWAEAMDFSNLFAIPWDETAPFTTPDGLANPAQAIAVLETVAAEVEAQYDSFNVSWGDVFRLRMGEVDFPANGGPGYLGIFQVLSFAPDADDRFRAVHGDSHIAAIEFADPVRAMVLTSYGNATQPHSPHSGDQLELSARKELRPVWRSRPEIKAHLAARETV</sequence>
<dbReference type="AlphaFoldDB" id="A0A9E8ZHG1"/>
<dbReference type="GO" id="GO:0017000">
    <property type="term" value="P:antibiotic biosynthetic process"/>
    <property type="evidence" value="ECO:0007669"/>
    <property type="project" value="InterPro"/>
</dbReference>